<dbReference type="EMBL" id="RBPX01000084">
    <property type="protein sequence ID" value="RMO69920.1"/>
    <property type="molecule type" value="Genomic_DNA"/>
</dbReference>
<gene>
    <name evidence="2" type="ORF">ALQ37_05408</name>
</gene>
<accession>A0A0Q0C1E6</accession>
<evidence type="ECO:0000259" key="1">
    <source>
        <dbReference type="Pfam" id="PF20178"/>
    </source>
</evidence>
<reference evidence="2 3" key="1">
    <citation type="submission" date="2018-08" db="EMBL/GenBank/DDBJ databases">
        <title>Recombination of ecologically and evolutionarily significant loci maintains genetic cohesion in the Pseudomonas syringae species complex.</title>
        <authorList>
            <person name="Dillon M."/>
            <person name="Thakur S."/>
            <person name="Almeida R.N.D."/>
            <person name="Weir B.S."/>
            <person name="Guttman D.S."/>
        </authorList>
    </citation>
    <scope>NUCLEOTIDE SEQUENCE [LARGE SCALE GENOMIC DNA]</scope>
    <source>
        <strain evidence="2 3">ICMP 4388</strain>
    </source>
</reference>
<dbReference type="InterPro" id="IPR046673">
    <property type="entry name" value="ToxA_N"/>
</dbReference>
<protein>
    <recommendedName>
        <fullName evidence="1">Dermonecrotic toxin N-terminal domain-containing protein</fullName>
    </recommendedName>
</protein>
<sequence>MPLADHPSCRRIGTMTLPRTASTQALNASLASDTYPPDFSKTTQELARTLLHPLKPELDVETTWLTYRDSEVEFDHGSNIHRVPLIPGLIEYFTGHLQWIDNDVVALHPPLDTPSPTPDTQQPDVKPPAIQPLGRAATVTFFTEVSEQLEQCYTQNLADYWSTATLDGETRSSRFVAEQIECLTSECAVLIALGKMTTGHYSLLSAALGPCATNATEGFADLQPHSVYSLSARDGDGPSLSLYGAFVIARRLRDVPVQPDLEELEDVLLFTPHDGLEAFASLQQLNDALVQRVTEPEYRGRLGDGVTAGQASPTNPTPVLQWQYTLMDGNFLSLLLARQVVAQQSVFAQTVQLARSQKMDAVCFEQMIANLLKPRIYFDNHWRLDGFDSDLVQNQMPDWWKTMTLTQRQAWHRQAQRFGEQVVNMRKASKEHFGQAENDSRTYPTRFIDQQLAQLLNRLSIAATAQQINISLTYRTGIEVLDIPGAPVLPETKTESVSLRQLAHTQALHTKAKDAVLLRAVDAEGVSLAHLDKQAVTELIATLEDPRHLSDYLDLHLKTSAYAQQLKRSEKAMLRAQMKMALLEIEQQAFAHPGREWIKAVLDSPGIQGRRTINEQVIEVRFFSVNQFKMTNVMLIAPAGTFEKGPLVLCTLDAADGVVFRWFNSMYHLTTSFLEEAPFQQYLIQQIPVSRRIETLHAMQYEKEAKHWRLPEVFTQLTLLPIPSRLLRPVVFVSQSKDIYEENHETKINHLINEAKRQMSLTTGTGQSGRGFDLIASIAILFLPGPIMMPVSLGAGLYKTWSAFSKIDENDLEGAAEEFLSALSYLAIAFVGHLALALKPAGIAAKTVRRPHLVRRVGRDGQAQIGYLLSHSKAPRFADSKLIAAMDPKRFVAIEVEGQTCFISRRANVFGHSRLYRVNPMDTTQLVHGQEFALRSTTGVWKIVGTQIPRMSQSAIRNAQAQLTSLTTLWPASLEEASSAERLSFETDYLALAKTSNAENFSQITAYVEGGSMDINPLLRSGVRNATTRKFLSQFHKLKAWEGTAFRATYVSSDGVACLEREVGAVFTDNGVQSASMSRANASRWSQDGFVSRNASAENHPVFFIFAPAVPKKNMFTGFLGDHVAIAPGTYVQLGATKRINGQLFAWFDAPEQLVDQTYDLYTGEQELWV</sequence>
<evidence type="ECO:0000313" key="2">
    <source>
        <dbReference type="EMBL" id="RMO69920.1"/>
    </source>
</evidence>
<proteinExistence type="predicted"/>
<feature type="domain" description="Dermonecrotic toxin N-terminal" evidence="1">
    <location>
        <begin position="488"/>
        <end position="686"/>
    </location>
</feature>
<organism evidence="2 3">
    <name type="scientific">Pseudomonas syringae pv. aptata</name>
    <dbReference type="NCBI Taxonomy" id="83167"/>
    <lineage>
        <taxon>Bacteria</taxon>
        <taxon>Pseudomonadati</taxon>
        <taxon>Pseudomonadota</taxon>
        <taxon>Gammaproteobacteria</taxon>
        <taxon>Pseudomonadales</taxon>
        <taxon>Pseudomonadaceae</taxon>
        <taxon>Pseudomonas</taxon>
        <taxon>Pseudomonas syringae</taxon>
    </lineage>
</organism>
<dbReference type="Proteomes" id="UP000274541">
    <property type="component" value="Unassembled WGS sequence"/>
</dbReference>
<dbReference type="Pfam" id="PF20178">
    <property type="entry name" value="ToxA_N"/>
    <property type="match status" value="1"/>
</dbReference>
<dbReference type="AlphaFoldDB" id="A0A0Q0C1E6"/>
<evidence type="ECO:0000313" key="3">
    <source>
        <dbReference type="Proteomes" id="UP000274541"/>
    </source>
</evidence>
<comment type="caution">
    <text evidence="2">The sequence shown here is derived from an EMBL/GenBank/DDBJ whole genome shotgun (WGS) entry which is preliminary data.</text>
</comment>
<name>A0A0Q0C1E6_PSEAP</name>